<evidence type="ECO:0000313" key="2">
    <source>
        <dbReference type="EMBL" id="ANU08045.1"/>
    </source>
</evidence>
<feature type="region of interest" description="Disordered" evidence="1">
    <location>
        <begin position="204"/>
        <end position="227"/>
    </location>
</feature>
<sequence length="227" mass="24788">MMHRFLKKLARSKAGVAMTEFALAAPLLLTAGLWGTEVAWLALTNLRVSQVTMQLADNGSRIGDSSTLQNRKIYESDINDILVGATIHGGGAMDLYEHGRVVVSSLEVIPGSNGGKQYIHWQRCLGKMQVGSAYGPEGHGLNSPNFKGMGPTGKEVSAIDEQDAVIYVEIEYDYQPLFSDVFVGNTRIRAEGSFSVRESRDLSQVYQKDPNNPDPQASCTKYNKSVS</sequence>
<dbReference type="EMBL" id="CP016545">
    <property type="protein sequence ID" value="ANU08045.1"/>
    <property type="molecule type" value="Genomic_DNA"/>
</dbReference>
<reference evidence="2 3" key="1">
    <citation type="submission" date="2016-07" db="EMBL/GenBank/DDBJ databases">
        <title>Complete genome sequence of Altererythrobacter namhicola JCM 16345T, containing esterase-encoding genes.</title>
        <authorList>
            <person name="Cheng H."/>
            <person name="Wu Y.-H."/>
            <person name="Jian S.-L."/>
            <person name="Huo Y.-Y."/>
            <person name="Wang C.-S."/>
            <person name="Xu X.-W."/>
        </authorList>
    </citation>
    <scope>NUCLEOTIDE SEQUENCE [LARGE SCALE GENOMIC DNA]</scope>
    <source>
        <strain evidence="2 3">JCM 16345</strain>
    </source>
</reference>
<accession>A0A1C7D9E0</accession>
<dbReference type="KEGG" id="anh:A6F65_01748"/>
<dbReference type="RefSeq" id="WP_067787817.1">
    <property type="nucleotide sequence ID" value="NZ_CP016545.1"/>
</dbReference>
<dbReference type="STRING" id="645517.A6F65_01748"/>
<evidence type="ECO:0008006" key="4">
    <source>
        <dbReference type="Google" id="ProtNLM"/>
    </source>
</evidence>
<organism evidence="2 3">
    <name type="scientific">Paraurantiacibacter namhicola</name>
    <dbReference type="NCBI Taxonomy" id="645517"/>
    <lineage>
        <taxon>Bacteria</taxon>
        <taxon>Pseudomonadati</taxon>
        <taxon>Pseudomonadota</taxon>
        <taxon>Alphaproteobacteria</taxon>
        <taxon>Sphingomonadales</taxon>
        <taxon>Erythrobacteraceae</taxon>
        <taxon>Paraurantiacibacter</taxon>
    </lineage>
</organism>
<dbReference type="OrthoDB" id="7432392at2"/>
<dbReference type="PATRIC" id="fig|645517.4.peg.1736"/>
<dbReference type="Proteomes" id="UP000092698">
    <property type="component" value="Chromosome"/>
</dbReference>
<evidence type="ECO:0000256" key="1">
    <source>
        <dbReference type="SAM" id="MobiDB-lite"/>
    </source>
</evidence>
<proteinExistence type="predicted"/>
<name>A0A1C7D9E0_9SPHN</name>
<protein>
    <recommendedName>
        <fullName evidence="4">TadE-like protein</fullName>
    </recommendedName>
</protein>
<gene>
    <name evidence="2" type="ORF">A6F65_01748</name>
</gene>
<evidence type="ECO:0000313" key="3">
    <source>
        <dbReference type="Proteomes" id="UP000092698"/>
    </source>
</evidence>
<dbReference type="AlphaFoldDB" id="A0A1C7D9E0"/>
<keyword evidence="3" id="KW-1185">Reference proteome</keyword>